<organism evidence="2 3">
    <name type="scientific">Dendrobium nobile</name>
    <name type="common">Orchid</name>
    <dbReference type="NCBI Taxonomy" id="94219"/>
    <lineage>
        <taxon>Eukaryota</taxon>
        <taxon>Viridiplantae</taxon>
        <taxon>Streptophyta</taxon>
        <taxon>Embryophyta</taxon>
        <taxon>Tracheophyta</taxon>
        <taxon>Spermatophyta</taxon>
        <taxon>Magnoliopsida</taxon>
        <taxon>Liliopsida</taxon>
        <taxon>Asparagales</taxon>
        <taxon>Orchidaceae</taxon>
        <taxon>Epidendroideae</taxon>
        <taxon>Malaxideae</taxon>
        <taxon>Dendrobiinae</taxon>
        <taxon>Dendrobium</taxon>
    </lineage>
</organism>
<name>A0A8T3B4N0_DENNO</name>
<comment type="caution">
    <text evidence="2">The sequence shown here is derived from an EMBL/GenBank/DDBJ whole genome shotgun (WGS) entry which is preliminary data.</text>
</comment>
<dbReference type="EMBL" id="JAGYWB010000011">
    <property type="protein sequence ID" value="KAI0503749.1"/>
    <property type="molecule type" value="Genomic_DNA"/>
</dbReference>
<gene>
    <name evidence="2" type="ORF">KFK09_014690</name>
</gene>
<evidence type="ECO:0000313" key="3">
    <source>
        <dbReference type="Proteomes" id="UP000829196"/>
    </source>
</evidence>
<dbReference type="Pfam" id="PF13966">
    <property type="entry name" value="zf-RVT"/>
    <property type="match status" value="1"/>
</dbReference>
<accession>A0A8T3B4N0</accession>
<evidence type="ECO:0000259" key="1">
    <source>
        <dbReference type="Pfam" id="PF13966"/>
    </source>
</evidence>
<evidence type="ECO:0000313" key="2">
    <source>
        <dbReference type="EMBL" id="KAI0503749.1"/>
    </source>
</evidence>
<reference evidence="2" key="1">
    <citation type="journal article" date="2022" name="Front. Genet.">
        <title>Chromosome-Scale Assembly of the Dendrobium nobile Genome Provides Insights Into the Molecular Mechanism of the Biosynthesis of the Medicinal Active Ingredient of Dendrobium.</title>
        <authorList>
            <person name="Xu Q."/>
            <person name="Niu S.-C."/>
            <person name="Li K.-L."/>
            <person name="Zheng P.-J."/>
            <person name="Zhang X.-J."/>
            <person name="Jia Y."/>
            <person name="Liu Y."/>
            <person name="Niu Y.-X."/>
            <person name="Yu L.-H."/>
            <person name="Chen D.-F."/>
            <person name="Zhang G.-Q."/>
        </authorList>
    </citation>
    <scope>NUCLEOTIDE SEQUENCE</scope>
    <source>
        <tissue evidence="2">Leaf</tissue>
    </source>
</reference>
<dbReference type="AlphaFoldDB" id="A0A8T3B4N0"/>
<dbReference type="InterPro" id="IPR026960">
    <property type="entry name" value="RVT-Znf"/>
</dbReference>
<sequence>MAVVGGLKTAYELLKRNISVLSTCGLCYSAPKSTSHLFFECPYSFFVINYFMPTTSGFLLRPNMLQLLDWIETTYYHSRADKKFKLLIACSSIYYIWRERNDRRFGCSSHNHITTILAIKRMVFEKVSKWKNSTSLLELL</sequence>
<keyword evidence="3" id="KW-1185">Reference proteome</keyword>
<feature type="domain" description="Reverse transcriptase zinc-binding" evidence="1">
    <location>
        <begin position="5"/>
        <end position="44"/>
    </location>
</feature>
<dbReference type="OrthoDB" id="684339at2759"/>
<proteinExistence type="predicted"/>
<dbReference type="Proteomes" id="UP000829196">
    <property type="component" value="Unassembled WGS sequence"/>
</dbReference>
<protein>
    <recommendedName>
        <fullName evidence="1">Reverse transcriptase zinc-binding domain-containing protein</fullName>
    </recommendedName>
</protein>